<comment type="caution">
    <text evidence="2">The sequence shown here is derived from an EMBL/GenBank/DDBJ whole genome shotgun (WGS) entry which is preliminary data.</text>
</comment>
<evidence type="ECO:0000313" key="3">
    <source>
        <dbReference type="Proteomes" id="UP001230685"/>
    </source>
</evidence>
<dbReference type="InterPro" id="IPR036700">
    <property type="entry name" value="BOBF_sf"/>
</dbReference>
<feature type="compositionally biased region" description="Pro residues" evidence="1">
    <location>
        <begin position="152"/>
        <end position="184"/>
    </location>
</feature>
<dbReference type="RefSeq" id="WP_305173429.1">
    <property type="nucleotide sequence ID" value="NZ_JAUUDS010000005.1"/>
</dbReference>
<gene>
    <name evidence="2" type="ORF">Q5H91_10870</name>
</gene>
<feature type="compositionally biased region" description="Gly residues" evidence="1">
    <location>
        <begin position="130"/>
        <end position="148"/>
    </location>
</feature>
<sequence length="192" mass="18669">MSLPFNLTRRGTCAVAAAALFVVGGAGGALAGKAFGPTVEMAPMRPTAIRALTAGDDIVTIRGQVAEVFGNKFVASDGSGRALVDLGRAGEDKALVAPGQTVSVQGRFDRGMLRASFLVDATNKVLPLGPAGGPGEHRGPGGPGGPGRHGPDGPPPPPPPPADGAAPPPPPPAGGAAPVAPPAPVAAQPTQG</sequence>
<keyword evidence="3" id="KW-1185">Reference proteome</keyword>
<accession>A0ABT9EL70</accession>
<name>A0ABT9EL70_9SPHN</name>
<reference evidence="2 3" key="1">
    <citation type="submission" date="2023-07" db="EMBL/GenBank/DDBJ databases">
        <authorList>
            <person name="Kim M.K."/>
        </authorList>
    </citation>
    <scope>NUCLEOTIDE SEQUENCE [LARGE SCALE GENOMIC DNA]</scope>
    <source>
        <strain evidence="2 3">KR1UV-12</strain>
    </source>
</reference>
<proteinExistence type="predicted"/>
<evidence type="ECO:0008006" key="4">
    <source>
        <dbReference type="Google" id="ProtNLM"/>
    </source>
</evidence>
<organism evidence="2 3">
    <name type="scientific">Sphingomonas aurea</name>
    <dbReference type="NCBI Taxonomy" id="3063994"/>
    <lineage>
        <taxon>Bacteria</taxon>
        <taxon>Pseudomonadati</taxon>
        <taxon>Pseudomonadota</taxon>
        <taxon>Alphaproteobacteria</taxon>
        <taxon>Sphingomonadales</taxon>
        <taxon>Sphingomonadaceae</taxon>
        <taxon>Sphingomonas</taxon>
    </lineage>
</organism>
<dbReference type="SUPFAM" id="SSF101756">
    <property type="entry name" value="Hypothetical protein YgiW"/>
    <property type="match status" value="1"/>
</dbReference>
<evidence type="ECO:0000256" key="1">
    <source>
        <dbReference type="SAM" id="MobiDB-lite"/>
    </source>
</evidence>
<evidence type="ECO:0000313" key="2">
    <source>
        <dbReference type="EMBL" id="MDP1027717.1"/>
    </source>
</evidence>
<feature type="region of interest" description="Disordered" evidence="1">
    <location>
        <begin position="128"/>
        <end position="192"/>
    </location>
</feature>
<dbReference type="EMBL" id="JAUUDS010000005">
    <property type="protein sequence ID" value="MDP1027717.1"/>
    <property type="molecule type" value="Genomic_DNA"/>
</dbReference>
<protein>
    <recommendedName>
        <fullName evidence="4">Bacterial OB-fold domain-containing protein</fullName>
    </recommendedName>
</protein>
<dbReference type="Proteomes" id="UP001230685">
    <property type="component" value="Unassembled WGS sequence"/>
</dbReference>